<reference evidence="2 3" key="1">
    <citation type="journal article" date="2024" name="G3 (Bethesda)">
        <title>Genome assembly of Hibiscus sabdariffa L. provides insights into metabolisms of medicinal natural products.</title>
        <authorList>
            <person name="Kim T."/>
        </authorList>
    </citation>
    <scope>NUCLEOTIDE SEQUENCE [LARGE SCALE GENOMIC DNA]</scope>
    <source>
        <strain evidence="2">TK-2024</strain>
        <tissue evidence="2">Old leaves</tissue>
    </source>
</reference>
<name>A0ABR2D6B1_9ROSI</name>
<dbReference type="Proteomes" id="UP001472677">
    <property type="component" value="Unassembled WGS sequence"/>
</dbReference>
<evidence type="ECO:0000313" key="2">
    <source>
        <dbReference type="EMBL" id="KAK8530868.1"/>
    </source>
</evidence>
<gene>
    <name evidence="2" type="ORF">V6N12_013368</name>
</gene>
<dbReference type="PANTHER" id="PTHR33710:SF64">
    <property type="entry name" value="ENDONUCLEASE_EXONUCLEASE_PHOSPHATASE DOMAIN-CONTAINING PROTEIN"/>
    <property type="match status" value="1"/>
</dbReference>
<dbReference type="EMBL" id="JBBPBM010000035">
    <property type="protein sequence ID" value="KAK8530868.1"/>
    <property type="molecule type" value="Genomic_DNA"/>
</dbReference>
<dbReference type="InterPro" id="IPR036691">
    <property type="entry name" value="Endo/exonu/phosph_ase_sf"/>
</dbReference>
<dbReference type="PANTHER" id="PTHR33710">
    <property type="entry name" value="BNAC02G09200D PROTEIN"/>
    <property type="match status" value="1"/>
</dbReference>
<evidence type="ECO:0000256" key="1">
    <source>
        <dbReference type="SAM" id="MobiDB-lite"/>
    </source>
</evidence>
<sequence>MNNVDSKGDGARKKANPNPSPPELNKIKHAGLDSRSFRDVLIGKSKHSCGTNPSEVGKTGGGGVTHKSLFDIHIPTKDIAWVDCSLVGVLKQQYDLEFIQMTLLSDGLNARVARWGNFDLSCIIMFHSFADKDEAWAKREEGLSFWFSHVALLLNDNGVPASYLLVSLVGVPLHCWHETFFKSLGDSIEECTKVNEEVNSELDGCNYADVWPVEKPPVGADQRISDHYSQSSPSGGDVPEVGVDAVHQNCANYVDLDPHVIQSSKIIPPVLGKSLETDIHENILHAERLAGEVGLSIRGLDVEMLGANLDEDGANLDFCQDKSNLNILPGFGHSGSTAHECSVRSAGIANGPYNMMARYSMESGGKPPISPTFEFVLDSFEGLENASFLKESSNGFRSSAHRRAIRLMIQDALEEPRSKDSYYNPDSRKDDSNILKEVVAVWEETKASELSPAVRRKLLYNSDVELVFSPSKGSAEGLIINVAVMDMFTKFIQESCLADLPLKGGEFTWSNGRDSPTLVRLDRFLVNVDFLSILHDLEQCLLRKSISDHNAIALIFYDQNWGLKSFKIFNYHLDEEGFIEMVNSCIQNRVGSGKRRGALHLLKDVKGAIKARWPDSDCSVEAVISDPSLADNCTLTRRESRRGHRGHSARLHRDVFGFVFAPHWPGTCYFSRVGRNQARIGVVFSLSELHGSRLILESDCSTAVDWVSNPTPCPPLLLRWFTVAGIGLKPMGLSLDISLGVLMWKQIR</sequence>
<proteinExistence type="predicted"/>
<dbReference type="SUPFAM" id="SSF56219">
    <property type="entry name" value="DNase I-like"/>
    <property type="match status" value="1"/>
</dbReference>
<comment type="caution">
    <text evidence="2">The sequence shown here is derived from an EMBL/GenBank/DDBJ whole genome shotgun (WGS) entry which is preliminary data.</text>
</comment>
<accession>A0ABR2D6B1</accession>
<feature type="compositionally biased region" description="Basic and acidic residues" evidence="1">
    <location>
        <begin position="1"/>
        <end position="12"/>
    </location>
</feature>
<organism evidence="2 3">
    <name type="scientific">Hibiscus sabdariffa</name>
    <name type="common">roselle</name>
    <dbReference type="NCBI Taxonomy" id="183260"/>
    <lineage>
        <taxon>Eukaryota</taxon>
        <taxon>Viridiplantae</taxon>
        <taxon>Streptophyta</taxon>
        <taxon>Embryophyta</taxon>
        <taxon>Tracheophyta</taxon>
        <taxon>Spermatophyta</taxon>
        <taxon>Magnoliopsida</taxon>
        <taxon>eudicotyledons</taxon>
        <taxon>Gunneridae</taxon>
        <taxon>Pentapetalae</taxon>
        <taxon>rosids</taxon>
        <taxon>malvids</taxon>
        <taxon>Malvales</taxon>
        <taxon>Malvaceae</taxon>
        <taxon>Malvoideae</taxon>
        <taxon>Hibiscus</taxon>
    </lineage>
</organism>
<keyword evidence="3" id="KW-1185">Reference proteome</keyword>
<feature type="region of interest" description="Disordered" evidence="1">
    <location>
        <begin position="1"/>
        <end position="28"/>
    </location>
</feature>
<protein>
    <submittedName>
        <fullName evidence="2">Uncharacterized protein</fullName>
    </submittedName>
</protein>
<evidence type="ECO:0000313" key="3">
    <source>
        <dbReference type="Proteomes" id="UP001472677"/>
    </source>
</evidence>